<dbReference type="OrthoDB" id="863913at2"/>
<dbReference type="Gene3D" id="1.10.10.10">
    <property type="entry name" value="Winged helix-like DNA-binding domain superfamily/Winged helix DNA-binding domain"/>
    <property type="match status" value="2"/>
</dbReference>
<evidence type="ECO:0000259" key="2">
    <source>
        <dbReference type="Pfam" id="PF01051"/>
    </source>
</evidence>
<dbReference type="GO" id="GO:0006270">
    <property type="term" value="P:DNA replication initiation"/>
    <property type="evidence" value="ECO:0007669"/>
    <property type="project" value="InterPro"/>
</dbReference>
<dbReference type="RefSeq" id="WP_138279472.1">
    <property type="nucleotide sequence ID" value="NZ_BMGE01000019.1"/>
</dbReference>
<reference evidence="3 4" key="1">
    <citation type="submission" date="2019-05" db="EMBL/GenBank/DDBJ databases">
        <authorList>
            <person name="Qu J.-H."/>
        </authorList>
    </citation>
    <scope>NUCLEOTIDE SEQUENCE [LARGE SCALE GENOMIC DNA]</scope>
    <source>
        <strain evidence="3 4">Z12</strain>
    </source>
</reference>
<sequence length="339" mass="40241">MAKAKKKDKRETAQMTLPLIFNEKEAKSYVKQHWNITFARQRKVSIYAKRIMANVLAMIKEDDSDLRPYYQMHISDVVPPTDSDFHAKVKKAFDELTDLKWLIEDIKTKYFAFRHLLDTTKSISVDGFECAYRDGQITIVLNPTLKPYFIALAHYSIYELKHYMHFSSWYSLRMFELLSAFTDTGIWWVNIDEFRKLMDCDQKYPNQHDMLKKTLTEPLQELESTDLAFTYEPILDKYSHGRGRKPIIALEFRLKKVKAKNIPKEWFEFSDEHKNVLLRLRSWQVTDPNIVRYAKAIGMERANKLLYEWQLKGKEIQDKTKYCNAVWIRVGKAAMGEEY</sequence>
<accession>A0A5R9KLY4</accession>
<dbReference type="InterPro" id="IPR000525">
    <property type="entry name" value="Initiator_Rep_WH1"/>
</dbReference>
<dbReference type="EMBL" id="VCEI01000009">
    <property type="protein sequence ID" value="TLU97252.1"/>
    <property type="molecule type" value="Genomic_DNA"/>
</dbReference>
<name>A0A5R9KLY4_9BACT</name>
<evidence type="ECO:0000256" key="1">
    <source>
        <dbReference type="ARBA" id="ARBA00038283"/>
    </source>
</evidence>
<feature type="domain" description="Initiator Rep protein WH1" evidence="2">
    <location>
        <begin position="30"/>
        <end position="179"/>
    </location>
</feature>
<dbReference type="SUPFAM" id="SSF46785">
    <property type="entry name" value="Winged helix' DNA-binding domain"/>
    <property type="match status" value="2"/>
</dbReference>
<comment type="caution">
    <text evidence="3">The sequence shown here is derived from an EMBL/GenBank/DDBJ whole genome shotgun (WGS) entry which is preliminary data.</text>
</comment>
<protein>
    <submittedName>
        <fullName evidence="3">Replication initiation protein</fullName>
    </submittedName>
</protein>
<dbReference type="InterPro" id="IPR036390">
    <property type="entry name" value="WH_DNA-bd_sf"/>
</dbReference>
<evidence type="ECO:0000313" key="3">
    <source>
        <dbReference type="EMBL" id="TLU97252.1"/>
    </source>
</evidence>
<keyword evidence="4" id="KW-1185">Reference proteome</keyword>
<dbReference type="Pfam" id="PF01051">
    <property type="entry name" value="Rep3_N"/>
    <property type="match status" value="1"/>
</dbReference>
<dbReference type="AlphaFoldDB" id="A0A5R9KLY4"/>
<proteinExistence type="inferred from homology"/>
<comment type="similarity">
    <text evidence="1">Belongs to the initiator RepB protein family.</text>
</comment>
<gene>
    <name evidence="3" type="ORF">FEM55_01020</name>
</gene>
<dbReference type="GO" id="GO:0003887">
    <property type="term" value="F:DNA-directed DNA polymerase activity"/>
    <property type="evidence" value="ECO:0007669"/>
    <property type="project" value="InterPro"/>
</dbReference>
<organism evidence="3 4">
    <name type="scientific">Dyadobacter sediminis</name>
    <dbReference type="NCBI Taxonomy" id="1493691"/>
    <lineage>
        <taxon>Bacteria</taxon>
        <taxon>Pseudomonadati</taxon>
        <taxon>Bacteroidota</taxon>
        <taxon>Cytophagia</taxon>
        <taxon>Cytophagales</taxon>
        <taxon>Spirosomataceae</taxon>
        <taxon>Dyadobacter</taxon>
    </lineage>
</organism>
<evidence type="ECO:0000313" key="4">
    <source>
        <dbReference type="Proteomes" id="UP000309788"/>
    </source>
</evidence>
<dbReference type="InterPro" id="IPR036388">
    <property type="entry name" value="WH-like_DNA-bd_sf"/>
</dbReference>
<dbReference type="Pfam" id="PF21205">
    <property type="entry name" value="Rep3_C"/>
    <property type="match status" value="1"/>
</dbReference>
<dbReference type="Proteomes" id="UP000309788">
    <property type="component" value="Unassembled WGS sequence"/>
</dbReference>